<evidence type="ECO:0000256" key="7">
    <source>
        <dbReference type="SAM" id="Phobius"/>
    </source>
</evidence>
<reference evidence="10" key="1">
    <citation type="submission" date="2016-10" db="EMBL/GenBank/DDBJ databases">
        <authorList>
            <person name="de Groot N.N."/>
        </authorList>
    </citation>
    <scope>NUCLEOTIDE SEQUENCE [LARGE SCALE GENOMIC DNA]</scope>
    <source>
        <strain evidence="10">10nlg</strain>
    </source>
</reference>
<feature type="region of interest" description="Disordered" evidence="6">
    <location>
        <begin position="39"/>
        <end position="74"/>
    </location>
</feature>
<keyword evidence="5 7" id="KW-0472">Membrane</keyword>
<keyword evidence="2" id="KW-1003">Cell membrane</keyword>
<evidence type="ECO:0000256" key="1">
    <source>
        <dbReference type="ARBA" id="ARBA00004236"/>
    </source>
</evidence>
<accession>A0A1H9Q4T4</accession>
<feature type="transmembrane region" description="Helical" evidence="7">
    <location>
        <begin position="82"/>
        <end position="104"/>
    </location>
</feature>
<dbReference type="InterPro" id="IPR022781">
    <property type="entry name" value="Flagellar_biosynth_FliO"/>
</dbReference>
<keyword evidence="4 7" id="KW-1133">Transmembrane helix</keyword>
<comment type="caution">
    <text evidence="9">The sequence shown here is derived from an EMBL/GenBank/DDBJ whole genome shotgun (WGS) entry which is preliminary data.</text>
</comment>
<gene>
    <name evidence="9" type="ORF">SAMN05444126_102142</name>
</gene>
<organism evidence="9 10">
    <name type="scientific">Salisediminibacterium halotolerans</name>
    <dbReference type="NCBI Taxonomy" id="517425"/>
    <lineage>
        <taxon>Bacteria</taxon>
        <taxon>Bacillati</taxon>
        <taxon>Bacillota</taxon>
        <taxon>Bacilli</taxon>
        <taxon>Bacillales</taxon>
        <taxon>Bacillaceae</taxon>
        <taxon>Salisediminibacterium</taxon>
    </lineage>
</organism>
<dbReference type="EMBL" id="FOGV01000002">
    <property type="protein sequence ID" value="SER55576.1"/>
    <property type="molecule type" value="Genomic_DNA"/>
</dbReference>
<dbReference type="STRING" id="1464123.SAMN05444126_102142"/>
<evidence type="ECO:0000256" key="4">
    <source>
        <dbReference type="ARBA" id="ARBA00022989"/>
    </source>
</evidence>
<dbReference type="Proteomes" id="UP000199318">
    <property type="component" value="Unassembled WGS sequence"/>
</dbReference>
<proteinExistence type="predicted"/>
<keyword evidence="8" id="KW-0732">Signal</keyword>
<keyword evidence="9" id="KW-0282">Flagellum</keyword>
<evidence type="ECO:0000256" key="3">
    <source>
        <dbReference type="ARBA" id="ARBA00022692"/>
    </source>
</evidence>
<dbReference type="RefSeq" id="WP_093071810.1">
    <property type="nucleotide sequence ID" value="NZ_FOGV01000002.1"/>
</dbReference>
<dbReference type="OrthoDB" id="2376965at2"/>
<keyword evidence="9" id="KW-0969">Cilium</keyword>
<name>A0A1H9Q4T4_9BACI</name>
<feature type="signal peptide" evidence="8">
    <location>
        <begin position="1"/>
        <end position="22"/>
    </location>
</feature>
<keyword evidence="9" id="KW-0966">Cell projection</keyword>
<evidence type="ECO:0000256" key="2">
    <source>
        <dbReference type="ARBA" id="ARBA00022475"/>
    </source>
</evidence>
<dbReference type="GO" id="GO:0044781">
    <property type="term" value="P:bacterial-type flagellum organization"/>
    <property type="evidence" value="ECO:0007669"/>
    <property type="project" value="InterPro"/>
</dbReference>
<evidence type="ECO:0000313" key="9">
    <source>
        <dbReference type="EMBL" id="SER55576.1"/>
    </source>
</evidence>
<dbReference type="Pfam" id="PF04347">
    <property type="entry name" value="FliO"/>
    <property type="match status" value="1"/>
</dbReference>
<protein>
    <submittedName>
        <fullName evidence="9">Flagellar protein FliO/FliZ</fullName>
    </submittedName>
</protein>
<feature type="compositionally biased region" description="Acidic residues" evidence="6">
    <location>
        <begin position="51"/>
        <end position="73"/>
    </location>
</feature>
<evidence type="ECO:0000256" key="8">
    <source>
        <dbReference type="SAM" id="SignalP"/>
    </source>
</evidence>
<evidence type="ECO:0000256" key="6">
    <source>
        <dbReference type="SAM" id="MobiDB-lite"/>
    </source>
</evidence>
<dbReference type="GO" id="GO:0016020">
    <property type="term" value="C:membrane"/>
    <property type="evidence" value="ECO:0007669"/>
    <property type="project" value="InterPro"/>
</dbReference>
<comment type="subcellular location">
    <subcellularLocation>
        <location evidence="1">Cell membrane</location>
    </subcellularLocation>
</comment>
<dbReference type="AlphaFoldDB" id="A0A1H9Q4T4"/>
<sequence length="235" mass="25827">MIIKSIFVLLLTLSVFPSAVSADEFGEENQSVIDGLQDSQPETEAPQADGVPDESDTNDPFDQDSTNEEDETEAAGIQDQNMFFLTMQLLLALGAVIFAIYAILKFINKRSQRFNSHRTIQTVGGAGVGQNKSVQLVRIGEKVLVVGVGDSVQLLKEIDDPEEVAAITEESSGNEFYAEPVSKLTSWLKNTGSRYSAGEKPSASNEEAFKDLLNREMQDVKKSRQKIDSAMEDRK</sequence>
<keyword evidence="10" id="KW-1185">Reference proteome</keyword>
<feature type="chain" id="PRO_5011594283" evidence="8">
    <location>
        <begin position="23"/>
        <end position="235"/>
    </location>
</feature>
<evidence type="ECO:0000313" key="10">
    <source>
        <dbReference type="Proteomes" id="UP000199318"/>
    </source>
</evidence>
<keyword evidence="3 7" id="KW-0812">Transmembrane</keyword>
<evidence type="ECO:0000256" key="5">
    <source>
        <dbReference type="ARBA" id="ARBA00023136"/>
    </source>
</evidence>